<keyword evidence="1" id="KW-0812">Transmembrane</keyword>
<protein>
    <submittedName>
        <fullName evidence="2">Uncharacterized protein</fullName>
    </submittedName>
</protein>
<keyword evidence="1" id="KW-0472">Membrane</keyword>
<gene>
    <name evidence="2" type="ORF">RWE15_09750</name>
</gene>
<keyword evidence="1" id="KW-1133">Transmembrane helix</keyword>
<reference evidence="2 3" key="1">
    <citation type="submission" date="2023-10" db="EMBL/GenBank/DDBJ databases">
        <title>Virgibacillus halophilus 5B73C genome.</title>
        <authorList>
            <person name="Miliotis G."/>
            <person name="Sengupta P."/>
            <person name="Hameed A."/>
            <person name="Chuvochina M."/>
            <person name="Mcdonagh F."/>
            <person name="Simpson A.C."/>
            <person name="Singh N.K."/>
            <person name="Rekha P.D."/>
            <person name="Raman K."/>
            <person name="Hugenholtz P."/>
            <person name="Venkateswaran K."/>
        </authorList>
    </citation>
    <scope>NUCLEOTIDE SEQUENCE [LARGE SCALE GENOMIC DNA]</scope>
    <source>
        <strain evidence="2 3">5B73C</strain>
    </source>
</reference>
<feature type="transmembrane region" description="Helical" evidence="1">
    <location>
        <begin position="12"/>
        <end position="30"/>
    </location>
</feature>
<evidence type="ECO:0000313" key="3">
    <source>
        <dbReference type="Proteomes" id="UP001281447"/>
    </source>
</evidence>
<proteinExistence type="predicted"/>
<evidence type="ECO:0000256" key="1">
    <source>
        <dbReference type="SAM" id="Phobius"/>
    </source>
</evidence>
<organism evidence="2 3">
    <name type="scientific">Tigheibacillus halophilus</name>
    <dbReference type="NCBI Taxonomy" id="361280"/>
    <lineage>
        <taxon>Bacteria</taxon>
        <taxon>Bacillati</taxon>
        <taxon>Bacillota</taxon>
        <taxon>Bacilli</taxon>
        <taxon>Bacillales</taxon>
        <taxon>Bacillaceae</taxon>
        <taxon>Tigheibacillus</taxon>
    </lineage>
</organism>
<sequence length="58" mass="6527">MAFYGGDKMGISYVFVLAAAIAVFVNVMNYKVSMDAMKELPENKEKVQSRFFSHSCPK</sequence>
<dbReference type="EMBL" id="JAWDIP010000003">
    <property type="protein sequence ID" value="MDY0394681.1"/>
    <property type="molecule type" value="Genomic_DNA"/>
</dbReference>
<dbReference type="Proteomes" id="UP001281447">
    <property type="component" value="Unassembled WGS sequence"/>
</dbReference>
<name>A0ABU5C5U7_9BACI</name>
<keyword evidence="3" id="KW-1185">Reference proteome</keyword>
<comment type="caution">
    <text evidence="2">The sequence shown here is derived from an EMBL/GenBank/DDBJ whole genome shotgun (WGS) entry which is preliminary data.</text>
</comment>
<evidence type="ECO:0000313" key="2">
    <source>
        <dbReference type="EMBL" id="MDY0394681.1"/>
    </source>
</evidence>
<accession>A0ABU5C5U7</accession>